<dbReference type="OrthoDB" id="1263307at2759"/>
<dbReference type="AlphaFoldDB" id="A0A194X5N5"/>
<evidence type="ECO:0000313" key="3">
    <source>
        <dbReference type="EMBL" id="KUJ15495.1"/>
    </source>
</evidence>
<dbReference type="InterPro" id="IPR052897">
    <property type="entry name" value="Sec-Metab_Biosynth_Hydrolase"/>
</dbReference>
<dbReference type="KEGG" id="psco:LY89DRAFT_720029"/>
<dbReference type="Gene3D" id="3.40.50.1820">
    <property type="entry name" value="alpha/beta hydrolase"/>
    <property type="match status" value="1"/>
</dbReference>
<dbReference type="PANTHER" id="PTHR37017">
    <property type="entry name" value="AB HYDROLASE-1 DOMAIN-CONTAINING PROTEIN-RELATED"/>
    <property type="match status" value="1"/>
</dbReference>
<accession>A0A194X5N5</accession>
<feature type="region of interest" description="Disordered" evidence="1">
    <location>
        <begin position="1"/>
        <end position="31"/>
    </location>
</feature>
<gene>
    <name evidence="3" type="ORF">LY89DRAFT_720029</name>
</gene>
<keyword evidence="4" id="KW-1185">Reference proteome</keyword>
<dbReference type="InterPro" id="IPR029058">
    <property type="entry name" value="AB_hydrolase_fold"/>
</dbReference>
<evidence type="ECO:0000256" key="1">
    <source>
        <dbReference type="SAM" id="MobiDB-lite"/>
    </source>
</evidence>
<name>A0A194X5N5_MOLSC</name>
<sequence>MTIMSTNLPIGHEERVPKHKTDSERLPRIQTSGGLPPVPISFLPKFREHRPRNLSIQVTMSKPTIVMVPGAWHKPIIYSDVASHLHKHGYPTVLLPLPSAGAVPPHEDFAEDVTAIRDCLTSLINEGKDIVLAVHSYTGMPGSEACKGLGKKERQTRGEKGGVIRFVCINAFAMPIGFQPTLRGEYSQFPAWMKINTSDDITTVTPSDAASIFYHDLPSSECSSTREKWVKELEPHQSLGMKDKSVFTLEAVEGMLGAARGQVESAFDVVERCEEGGHCLMVSYPEWTAQALRRAAGEKV</sequence>
<evidence type="ECO:0000259" key="2">
    <source>
        <dbReference type="Pfam" id="PF12697"/>
    </source>
</evidence>
<dbReference type="RefSeq" id="XP_018069850.1">
    <property type="nucleotide sequence ID" value="XM_018218539.1"/>
</dbReference>
<dbReference type="Pfam" id="PF12697">
    <property type="entry name" value="Abhydrolase_6"/>
    <property type="match status" value="1"/>
</dbReference>
<dbReference type="GeneID" id="28828265"/>
<dbReference type="InParanoid" id="A0A194X5N5"/>
<organism evidence="3 4">
    <name type="scientific">Mollisia scopiformis</name>
    <name type="common">Conifer needle endophyte fungus</name>
    <name type="synonym">Phialocephala scopiformis</name>
    <dbReference type="NCBI Taxonomy" id="149040"/>
    <lineage>
        <taxon>Eukaryota</taxon>
        <taxon>Fungi</taxon>
        <taxon>Dikarya</taxon>
        <taxon>Ascomycota</taxon>
        <taxon>Pezizomycotina</taxon>
        <taxon>Leotiomycetes</taxon>
        <taxon>Helotiales</taxon>
        <taxon>Mollisiaceae</taxon>
        <taxon>Mollisia</taxon>
    </lineage>
</organism>
<proteinExistence type="predicted"/>
<reference evidence="3 4" key="1">
    <citation type="submission" date="2015-10" db="EMBL/GenBank/DDBJ databases">
        <title>Full genome of DAOMC 229536 Phialocephala scopiformis, a fungal endophyte of spruce producing the potent anti-insectan compound rugulosin.</title>
        <authorList>
            <consortium name="DOE Joint Genome Institute"/>
            <person name="Walker A.K."/>
            <person name="Frasz S.L."/>
            <person name="Seifert K.A."/>
            <person name="Miller J.D."/>
            <person name="Mondo S.J."/>
            <person name="Labutti K."/>
            <person name="Lipzen A."/>
            <person name="Dockter R."/>
            <person name="Kennedy M."/>
            <person name="Grigoriev I.V."/>
            <person name="Spatafora J.W."/>
        </authorList>
    </citation>
    <scope>NUCLEOTIDE SEQUENCE [LARGE SCALE GENOMIC DNA]</scope>
    <source>
        <strain evidence="3 4">CBS 120377</strain>
    </source>
</reference>
<dbReference type="PANTHER" id="PTHR37017:SF11">
    <property type="entry name" value="ESTERASE_LIPASE_THIOESTERASE DOMAIN-CONTAINING PROTEIN"/>
    <property type="match status" value="1"/>
</dbReference>
<dbReference type="InterPro" id="IPR000073">
    <property type="entry name" value="AB_hydrolase_1"/>
</dbReference>
<dbReference type="SUPFAM" id="SSF53474">
    <property type="entry name" value="alpha/beta-Hydrolases"/>
    <property type="match status" value="1"/>
</dbReference>
<feature type="compositionally biased region" description="Basic and acidic residues" evidence="1">
    <location>
        <begin position="11"/>
        <end position="27"/>
    </location>
</feature>
<feature type="domain" description="AB hydrolase-1" evidence="2">
    <location>
        <begin position="65"/>
        <end position="291"/>
    </location>
</feature>
<dbReference type="EMBL" id="KQ947418">
    <property type="protein sequence ID" value="KUJ15495.1"/>
    <property type="molecule type" value="Genomic_DNA"/>
</dbReference>
<evidence type="ECO:0000313" key="4">
    <source>
        <dbReference type="Proteomes" id="UP000070700"/>
    </source>
</evidence>
<protein>
    <recommendedName>
        <fullName evidence="2">AB hydrolase-1 domain-containing protein</fullName>
    </recommendedName>
</protein>
<dbReference type="Proteomes" id="UP000070700">
    <property type="component" value="Unassembled WGS sequence"/>
</dbReference>